<accession>A0A6J4K8E2</accession>
<feature type="non-terminal residue" evidence="1">
    <location>
        <position position="19"/>
    </location>
</feature>
<organism evidence="1">
    <name type="scientific">uncultured Friedmanniella sp</name>
    <dbReference type="NCBI Taxonomy" id="335381"/>
    <lineage>
        <taxon>Bacteria</taxon>
        <taxon>Bacillati</taxon>
        <taxon>Actinomycetota</taxon>
        <taxon>Actinomycetes</taxon>
        <taxon>Propionibacteriales</taxon>
        <taxon>Nocardioidaceae</taxon>
        <taxon>Friedmanniella</taxon>
        <taxon>environmental samples</taxon>
    </lineage>
</organism>
<name>A0A6J4K8E2_9ACTN</name>
<gene>
    <name evidence="1" type="ORF">AVDCRST_MAG48-1164</name>
</gene>
<dbReference type="AlphaFoldDB" id="A0A6J4K8E2"/>
<sequence>VQPVPWAEDLGADLHLEPA</sequence>
<reference evidence="1" key="1">
    <citation type="submission" date="2020-02" db="EMBL/GenBank/DDBJ databases">
        <authorList>
            <person name="Meier V. D."/>
        </authorList>
    </citation>
    <scope>NUCLEOTIDE SEQUENCE</scope>
    <source>
        <strain evidence="1">AVDCRST_MAG48</strain>
    </source>
</reference>
<protein>
    <submittedName>
        <fullName evidence="1">Uncharacterized protein</fullName>
    </submittedName>
</protein>
<dbReference type="EMBL" id="CADCTS010000168">
    <property type="protein sequence ID" value="CAA9299033.1"/>
    <property type="molecule type" value="Genomic_DNA"/>
</dbReference>
<proteinExistence type="predicted"/>
<evidence type="ECO:0000313" key="1">
    <source>
        <dbReference type="EMBL" id="CAA9299033.1"/>
    </source>
</evidence>
<feature type="non-terminal residue" evidence="1">
    <location>
        <position position="1"/>
    </location>
</feature>